<dbReference type="VEuPathDB" id="FungiDB:MGL_4162"/>
<dbReference type="Proteomes" id="UP000008837">
    <property type="component" value="Unassembled WGS sequence"/>
</dbReference>
<dbReference type="GO" id="GO:0071949">
    <property type="term" value="F:FAD binding"/>
    <property type="evidence" value="ECO:0007669"/>
    <property type="project" value="InterPro"/>
</dbReference>
<dbReference type="InterPro" id="IPR036249">
    <property type="entry name" value="Thioredoxin-like_sf"/>
</dbReference>
<dbReference type="SUPFAM" id="SSF52833">
    <property type="entry name" value="Thioredoxin-like"/>
    <property type="match status" value="1"/>
</dbReference>
<accession>A8QD82</accession>
<dbReference type="EMBL" id="AAYY01000021">
    <property type="protein sequence ID" value="EDP41463.1"/>
    <property type="molecule type" value="Genomic_DNA"/>
</dbReference>
<dbReference type="SUPFAM" id="SSF51905">
    <property type="entry name" value="FAD/NAD(P)-binding domain"/>
    <property type="match status" value="1"/>
</dbReference>
<evidence type="ECO:0000256" key="2">
    <source>
        <dbReference type="ARBA" id="ARBA00022630"/>
    </source>
</evidence>
<evidence type="ECO:0000256" key="4">
    <source>
        <dbReference type="ARBA" id="ARBA00023002"/>
    </source>
</evidence>
<dbReference type="InterPro" id="IPR002938">
    <property type="entry name" value="FAD-bd"/>
</dbReference>
<dbReference type="OrthoDB" id="1716816at2759"/>
<dbReference type="VEuPathDB" id="FungiDB:MGL_4156"/>
<dbReference type="PANTHER" id="PTHR43004:SF20">
    <property type="entry name" value="2-MONOOXYGENASE, PUTATIVE (AFU_ORTHOLOGUE AFUA_1G13660)-RELATED"/>
    <property type="match status" value="1"/>
</dbReference>
<dbReference type="KEGG" id="mgl:MGL_4156"/>
<dbReference type="VEuPathDB" id="FungiDB:MGL_4150"/>
<dbReference type="Gene3D" id="3.40.30.20">
    <property type="match status" value="1"/>
</dbReference>
<evidence type="ECO:0000256" key="3">
    <source>
        <dbReference type="ARBA" id="ARBA00022827"/>
    </source>
</evidence>
<dbReference type="GeneID" id="5852978"/>
<dbReference type="GO" id="GO:0016709">
    <property type="term" value="F:oxidoreductase activity, acting on paired donors, with incorporation or reduction of molecular oxygen, NAD(P)H as one donor, and incorporation of one atom of oxygen"/>
    <property type="evidence" value="ECO:0007669"/>
    <property type="project" value="UniProtKB-ARBA"/>
</dbReference>
<comment type="similarity">
    <text evidence="1">Belongs to the PheA/TfdB FAD monooxygenase family.</text>
</comment>
<gene>
    <name evidence="7" type="ORF">MGL_4150</name>
    <name evidence="8" type="ORF">MGL_4156</name>
    <name evidence="9" type="ORF">MGL_4162</name>
</gene>
<feature type="domain" description="Phenol hydroxylase-like C-terminal dimerisation" evidence="6">
    <location>
        <begin position="422"/>
        <end position="635"/>
    </location>
</feature>
<dbReference type="InterPro" id="IPR012941">
    <property type="entry name" value="Phe_hydrox_C_dim_dom"/>
</dbReference>
<evidence type="ECO:0000313" key="10">
    <source>
        <dbReference type="Proteomes" id="UP000008837"/>
    </source>
</evidence>
<dbReference type="GeneID" id="5852973"/>
<dbReference type="OMA" id="FKTDYPH"/>
<evidence type="ECO:0000259" key="6">
    <source>
        <dbReference type="Pfam" id="PF07976"/>
    </source>
</evidence>
<protein>
    <submittedName>
        <fullName evidence="7">Uncharacterized protein</fullName>
    </submittedName>
</protein>
<feature type="domain" description="FAD-binding" evidence="5">
    <location>
        <begin position="6"/>
        <end position="354"/>
    </location>
</feature>
<dbReference type="KEGG" id="mgl:MGL_4150"/>
<dbReference type="InterPro" id="IPR036188">
    <property type="entry name" value="FAD/NAD-bd_sf"/>
</dbReference>
<dbReference type="AlphaFoldDB" id="A8QD82"/>
<dbReference type="InterPro" id="IPR050641">
    <property type="entry name" value="RIFMO-like"/>
</dbReference>
<evidence type="ECO:0000259" key="5">
    <source>
        <dbReference type="Pfam" id="PF01494"/>
    </source>
</evidence>
<keyword evidence="2" id="KW-0285">Flavoprotein</keyword>
<keyword evidence="10" id="KW-1185">Reference proteome</keyword>
<proteinExistence type="inferred from homology"/>
<dbReference type="RefSeq" id="XP_001728683.1">
    <property type="nucleotide sequence ID" value="XM_001728631.1"/>
</dbReference>
<evidence type="ECO:0000313" key="9">
    <source>
        <dbReference type="EMBL" id="EDP41469.1"/>
    </source>
</evidence>
<dbReference type="Gene3D" id="3.50.50.60">
    <property type="entry name" value="FAD/NAD(P)-binding domain"/>
    <property type="match status" value="1"/>
</dbReference>
<dbReference type="EMBL" id="AAYY01000021">
    <property type="protein sequence ID" value="EDP41457.1"/>
    <property type="molecule type" value="Genomic_DNA"/>
</dbReference>
<dbReference type="STRING" id="425265.A8QD82"/>
<reference evidence="7 10" key="1">
    <citation type="journal article" date="2007" name="Proc. Natl. Acad. Sci. U.S.A.">
        <title>Dandruff-associated Malassezia genomes reveal convergent and divergent virulence traits shared with plant and human fungal pathogens.</title>
        <authorList>
            <person name="Xu J."/>
            <person name="Saunders C.W."/>
            <person name="Hu P."/>
            <person name="Grant R.A."/>
            <person name="Boekhout T."/>
            <person name="Kuramae E.E."/>
            <person name="Kronstad J.W."/>
            <person name="Deangelis Y.M."/>
            <person name="Reeder N.L."/>
            <person name="Johnstone K.R."/>
            <person name="Leland M."/>
            <person name="Fieno A.M."/>
            <person name="Begley W.M."/>
            <person name="Sun Y."/>
            <person name="Lacey M.P."/>
            <person name="Chaudhary T."/>
            <person name="Keough T."/>
            <person name="Chu L."/>
            <person name="Sears R."/>
            <person name="Yuan B."/>
            <person name="Dawson T.L.Jr."/>
        </authorList>
    </citation>
    <scope>NUCLEOTIDE SEQUENCE [LARGE SCALE GENOMIC DNA]</scope>
    <source>
        <strain evidence="10">ATCC MYA-4612 / CBS 7966</strain>
        <strain evidence="7">CBS 7966</strain>
    </source>
</reference>
<dbReference type="PRINTS" id="PR00420">
    <property type="entry name" value="RNGMNOXGNASE"/>
</dbReference>
<dbReference type="Gene3D" id="3.30.9.10">
    <property type="entry name" value="D-Amino Acid Oxidase, subunit A, domain 2"/>
    <property type="match status" value="1"/>
</dbReference>
<comment type="caution">
    <text evidence="7">The sequence shown here is derived from an EMBL/GenBank/DDBJ whole genome shotgun (WGS) entry which is preliminary data.</text>
</comment>
<name>A8QD82_MALGO</name>
<dbReference type="SUPFAM" id="SSF54373">
    <property type="entry name" value="FAD-linked reductases, C-terminal domain"/>
    <property type="match status" value="1"/>
</dbReference>
<keyword evidence="4" id="KW-0560">Oxidoreductase</keyword>
<dbReference type="KEGG" id="mgl:MGL_4162"/>
<evidence type="ECO:0000256" key="1">
    <source>
        <dbReference type="ARBA" id="ARBA00007801"/>
    </source>
</evidence>
<dbReference type="PANTHER" id="PTHR43004">
    <property type="entry name" value="TRK SYSTEM POTASSIUM UPTAKE PROTEIN"/>
    <property type="match status" value="1"/>
</dbReference>
<dbReference type="InterPro" id="IPR038220">
    <property type="entry name" value="PHOX_C_sf"/>
</dbReference>
<sequence>MPDITAGPVGLVTAAQLLRIGLTVKIVDKASAALSVGRADAIQPRILEIMKQLGLIDEFLGSGPRIDHTIFYKDGKFMVFRRSHSSQSEFKFLQVIGQPEIERILIRDIERFGCHIDRCTTLSGYYPVEHVDSAGIKRVNLRFHLDDGRDNRGAICDSTYLIGSDGAHSFVRASLSIPFDGIATGLVWQIVDCEWETNFPHAWVFGCVLNSTHGGVLIIPRENNMARLYVNVIPEDGQATVDRSKESVSTALERIRKVFHPYTIKPKGPIEWYTIWSINERVARDFCDPTNRIFLAGDAAHCHSAAGAYGLNTGIMDSQNLVWKLALDAYGIAKPNLLSSYQTERRFTALRIVEGSSQFLRFLCNQQSTSTFAKQFQFNEDEKFEAPVFVAENEPEGMDQDQAFFAWYAKTYTGLLTGMDVGYKPSLLNAWPAACKKQRADQIAETYLSSPMKDVCSEGSAIVPGHPMGNPLVFSQSRKRVQRLYDGFLPSPAFNIVIFIGSFSGLIRESVLDAVAHFARPESFRLKFTSQPIFKLHLVTTRCNSMDTHQCVTIPLGLTFQNNACQGDDPDSWISVYLDDKPEAESAHAFFGIESNDSLEQERVMVVRPDLWLGTKTTLSNFKQGLESYFDGFLHS</sequence>
<dbReference type="RefSeq" id="XP_001728671.1">
    <property type="nucleotide sequence ID" value="XM_001728619.1"/>
</dbReference>
<keyword evidence="3" id="KW-0274">FAD</keyword>
<dbReference type="Pfam" id="PF07976">
    <property type="entry name" value="Phe_hydrox_dim"/>
    <property type="match status" value="1"/>
</dbReference>
<dbReference type="EMBL" id="AAYY01000021">
    <property type="protein sequence ID" value="EDP41469.1"/>
    <property type="molecule type" value="Genomic_DNA"/>
</dbReference>
<dbReference type="InParanoid" id="A8QD82"/>
<evidence type="ECO:0000313" key="8">
    <source>
        <dbReference type="EMBL" id="EDP41463.1"/>
    </source>
</evidence>
<dbReference type="GeneID" id="5853029"/>
<evidence type="ECO:0000313" key="7">
    <source>
        <dbReference type="EMBL" id="EDP41457.1"/>
    </source>
</evidence>
<dbReference type="RefSeq" id="XP_001728677.1">
    <property type="nucleotide sequence ID" value="XM_001728625.1"/>
</dbReference>
<organism evidence="7 10">
    <name type="scientific">Malassezia globosa (strain ATCC MYA-4612 / CBS 7966)</name>
    <name type="common">Dandruff-associated fungus</name>
    <dbReference type="NCBI Taxonomy" id="425265"/>
    <lineage>
        <taxon>Eukaryota</taxon>
        <taxon>Fungi</taxon>
        <taxon>Dikarya</taxon>
        <taxon>Basidiomycota</taxon>
        <taxon>Ustilaginomycotina</taxon>
        <taxon>Malasseziomycetes</taxon>
        <taxon>Malasseziales</taxon>
        <taxon>Malasseziaceae</taxon>
        <taxon>Malassezia</taxon>
    </lineage>
</organism>
<dbReference type="Pfam" id="PF01494">
    <property type="entry name" value="FAD_binding_3"/>
    <property type="match status" value="1"/>
</dbReference>